<accession>A0A8M8VER6</accession>
<dbReference type="OrthoDB" id="913555at2759"/>
<dbReference type="KEGG" id="sind:110013285"/>
<organism evidence="1 3">
    <name type="scientific">Sesamum indicum</name>
    <name type="common">Oriental sesame</name>
    <name type="synonym">Sesamum orientale</name>
    <dbReference type="NCBI Taxonomy" id="4182"/>
    <lineage>
        <taxon>Eukaryota</taxon>
        <taxon>Viridiplantae</taxon>
        <taxon>Streptophyta</taxon>
        <taxon>Embryophyta</taxon>
        <taxon>Tracheophyta</taxon>
        <taxon>Spermatophyta</taxon>
        <taxon>Magnoliopsida</taxon>
        <taxon>eudicotyledons</taxon>
        <taxon>Gunneridae</taxon>
        <taxon>Pentapetalae</taxon>
        <taxon>asterids</taxon>
        <taxon>lamiids</taxon>
        <taxon>Lamiales</taxon>
        <taxon>Pedaliaceae</taxon>
        <taxon>Sesamum</taxon>
    </lineage>
</organism>
<dbReference type="Gene3D" id="3.10.10.10">
    <property type="entry name" value="HIV Type 1 Reverse Transcriptase, subunit A, domain 1"/>
    <property type="match status" value="1"/>
</dbReference>
<dbReference type="Gene3D" id="2.40.70.10">
    <property type="entry name" value="Acid Proteases"/>
    <property type="match status" value="1"/>
</dbReference>
<dbReference type="RefSeq" id="XP_020555095.1">
    <property type="nucleotide sequence ID" value="XM_020699436.1"/>
</dbReference>
<dbReference type="InterPro" id="IPR021109">
    <property type="entry name" value="Peptidase_aspartic_dom_sf"/>
</dbReference>
<gene>
    <name evidence="2 3" type="primary">LOC110013285</name>
</gene>
<dbReference type="Proteomes" id="UP000504604">
    <property type="component" value="Unplaced"/>
</dbReference>
<name>A0A8M8VER6_SESIN</name>
<dbReference type="PANTHER" id="PTHR33240">
    <property type="entry name" value="OS08G0508500 PROTEIN"/>
    <property type="match status" value="1"/>
</dbReference>
<evidence type="ECO:0000313" key="3">
    <source>
        <dbReference type="RefSeq" id="XP_020555095.1"/>
    </source>
</evidence>
<reference evidence="2 3" key="1">
    <citation type="submission" date="2025-04" db="UniProtKB">
        <authorList>
            <consortium name="RefSeq"/>
        </authorList>
    </citation>
    <scope>IDENTIFICATION</scope>
</reference>
<dbReference type="InterPro" id="IPR043502">
    <property type="entry name" value="DNA/RNA_pol_sf"/>
</dbReference>
<proteinExistence type="predicted"/>
<keyword evidence="1" id="KW-1185">Reference proteome</keyword>
<dbReference type="GeneID" id="110013285"/>
<dbReference type="SUPFAM" id="SSF56672">
    <property type="entry name" value="DNA/RNA polymerases"/>
    <property type="match status" value="1"/>
</dbReference>
<evidence type="ECO:0000313" key="2">
    <source>
        <dbReference type="RefSeq" id="XP_020555094.1"/>
    </source>
</evidence>
<dbReference type="CDD" id="cd00303">
    <property type="entry name" value="retropepsin_like"/>
    <property type="match status" value="1"/>
</dbReference>
<dbReference type="PANTHER" id="PTHR33240:SF15">
    <property type="entry name" value="GAG-PRO-LIKE PROTEIN"/>
    <property type="match status" value="1"/>
</dbReference>
<dbReference type="RefSeq" id="XP_020555094.1">
    <property type="nucleotide sequence ID" value="XM_020699435.1"/>
</dbReference>
<sequence length="345" mass="38601">MVIRLDIANFTVRNVLIDNGSSADIILRDVLVKMGLENAELEPVRTPLVGFGGTEIVPLGTLDLPVSMGEEPRRKTLMIKFLVVDTPFAYNVILGRPGLNAFRAIVSTYHLKIKFPTRAGIGEVICDQEEARKCYNLSLKNGESTDKRRKLDVIEGGDQIPEEKTERIRPAETHKIVEVIQGDPSKTTRIGSHLGEQLGTMMVSLLRRNVDVFAWSSSDFVGVAPEVTVHRLNVDPTMRPVQQKKRNFSAEKNQVIREEVERLLSAGYITEVQYTDWLSNVVVVPKPGGKWRVCIDFTDLNKACPKDPYPLPRIDGCLPGLPSNFHGRRRSEQDFICDGKGNILL</sequence>
<dbReference type="AlphaFoldDB" id="A0A8M8VER6"/>
<protein>
    <submittedName>
        <fullName evidence="2 3">Uncharacterized protein LOC110013285</fullName>
    </submittedName>
</protein>
<evidence type="ECO:0000313" key="1">
    <source>
        <dbReference type="Proteomes" id="UP000504604"/>
    </source>
</evidence>